<dbReference type="PANTHER" id="PTHR43790">
    <property type="entry name" value="CARBOHYDRATE TRANSPORT ATP-BINDING PROTEIN MG119-RELATED"/>
    <property type="match status" value="1"/>
</dbReference>
<keyword evidence="13" id="KW-1185">Reference proteome</keyword>
<sequence>MTSSPLPAAPSMAAHPEQAFLQADGVKKHFGGVKALDGVSFSLKQGEVHALVGENGAGKSTLIKILSGVFPYDAGTIQFDGAPYCPASPHDAKASGVQVVHQEFNLLDHLSIAENISIEKMPKTRFGLLDRKEMNARARKALDAIGLTDVDVRSPVNSLGIAHRQLVEIARALQSDSRILILDEPTATLTERETRRLFEIVAAIKARGVTVVFVSHHLDEVFAICDRVTVFRNGQSIVTENISETSPEGVVRRMVGRELETSDPAEEERSALGAMALSLDNLQTRQNPKDKGVSLDLHYGEIVGIAGLVGAGRTELLRAIFGIDPARSGTLLRDGQPVHFSGPRDAIASGIGFVTEDRKDEGLILDMPIAANASLASMKAVSRSGILNFAAERELARTGGERLKLKYGRLADAVSSLSGGNQQKVVLAKWLARNPKVLLLDEPTRGVDVGAKAEIYAILKALAREGVALLVVSSEMPELMTLADRILVLAEHEIQGELARPDFSEENILKLAYGQNQTAGEQ</sequence>
<dbReference type="Proteomes" id="UP000186002">
    <property type="component" value="Unassembled WGS sequence"/>
</dbReference>
<keyword evidence="3" id="KW-0813">Transport</keyword>
<dbReference type="GO" id="GO:0005886">
    <property type="term" value="C:plasma membrane"/>
    <property type="evidence" value="ECO:0007669"/>
    <property type="project" value="UniProtKB-SubCell"/>
</dbReference>
<keyword evidence="6" id="KW-0677">Repeat</keyword>
<evidence type="ECO:0000256" key="1">
    <source>
        <dbReference type="ARBA" id="ARBA00004202"/>
    </source>
</evidence>
<evidence type="ECO:0000256" key="9">
    <source>
        <dbReference type="ARBA" id="ARBA00022967"/>
    </source>
</evidence>
<reference evidence="12 13" key="1">
    <citation type="submission" date="2016-11" db="EMBL/GenBank/DDBJ databases">
        <authorList>
            <person name="Jaros S."/>
            <person name="Januszkiewicz K."/>
            <person name="Wedrychowicz H."/>
        </authorList>
    </citation>
    <scope>NUCLEOTIDE SEQUENCE [LARGE SCALE GENOMIC DNA]</scope>
    <source>
        <strain evidence="12 13">DSM 22153</strain>
    </source>
</reference>
<dbReference type="CDD" id="cd03215">
    <property type="entry name" value="ABC_Carb_Monos_II"/>
    <property type="match status" value="1"/>
</dbReference>
<dbReference type="AlphaFoldDB" id="A0A1M7I391"/>
<dbReference type="GO" id="GO:0016887">
    <property type="term" value="F:ATP hydrolysis activity"/>
    <property type="evidence" value="ECO:0007669"/>
    <property type="project" value="InterPro"/>
</dbReference>
<keyword evidence="7" id="KW-0547">Nucleotide-binding</keyword>
<dbReference type="InterPro" id="IPR017871">
    <property type="entry name" value="ABC_transporter-like_CS"/>
</dbReference>
<dbReference type="STRING" id="735517.SAMN05444272_2417"/>
<dbReference type="Gene3D" id="3.40.50.300">
    <property type="entry name" value="P-loop containing nucleotide triphosphate hydrolases"/>
    <property type="match status" value="2"/>
</dbReference>
<dbReference type="InterPro" id="IPR003593">
    <property type="entry name" value="AAA+_ATPase"/>
</dbReference>
<dbReference type="FunFam" id="3.40.50.300:FF:000127">
    <property type="entry name" value="Ribose import ATP-binding protein RbsA"/>
    <property type="match status" value="1"/>
</dbReference>
<evidence type="ECO:0000256" key="3">
    <source>
        <dbReference type="ARBA" id="ARBA00022448"/>
    </source>
</evidence>
<evidence type="ECO:0000313" key="12">
    <source>
        <dbReference type="EMBL" id="SHM35241.1"/>
    </source>
</evidence>
<comment type="subcellular location">
    <subcellularLocation>
        <location evidence="1">Cell membrane</location>
        <topology evidence="1">Peripheral membrane protein</topology>
    </subcellularLocation>
</comment>
<feature type="domain" description="ABC transporter" evidence="11">
    <location>
        <begin position="274"/>
        <end position="516"/>
    </location>
</feature>
<dbReference type="SUPFAM" id="SSF52540">
    <property type="entry name" value="P-loop containing nucleoside triphosphate hydrolases"/>
    <property type="match status" value="2"/>
</dbReference>
<evidence type="ECO:0000313" key="13">
    <source>
        <dbReference type="Proteomes" id="UP000186002"/>
    </source>
</evidence>
<name>A0A1M7I391_9HYPH</name>
<keyword evidence="9" id="KW-1278">Translocase</keyword>
<feature type="domain" description="ABC transporter" evidence="11">
    <location>
        <begin position="21"/>
        <end position="258"/>
    </location>
</feature>
<dbReference type="OrthoDB" id="9805029at2"/>
<dbReference type="InterPro" id="IPR050107">
    <property type="entry name" value="ABC_carbohydrate_import_ATPase"/>
</dbReference>
<evidence type="ECO:0000256" key="4">
    <source>
        <dbReference type="ARBA" id="ARBA00022475"/>
    </source>
</evidence>
<evidence type="ECO:0000256" key="5">
    <source>
        <dbReference type="ARBA" id="ARBA00022597"/>
    </source>
</evidence>
<accession>A0A1M7I391</accession>
<keyword evidence="4" id="KW-1003">Cell membrane</keyword>
<gene>
    <name evidence="12" type="ORF">SAMN05444272_2417</name>
</gene>
<dbReference type="InterPro" id="IPR027417">
    <property type="entry name" value="P-loop_NTPase"/>
</dbReference>
<keyword evidence="8 12" id="KW-0067">ATP-binding</keyword>
<evidence type="ECO:0000256" key="6">
    <source>
        <dbReference type="ARBA" id="ARBA00022737"/>
    </source>
</evidence>
<dbReference type="RefSeq" id="WP_084081954.1">
    <property type="nucleotide sequence ID" value="NZ_FRBW01000002.1"/>
</dbReference>
<comment type="similarity">
    <text evidence="2">Belongs to the ABC transporter superfamily.</text>
</comment>
<dbReference type="Pfam" id="PF00005">
    <property type="entry name" value="ABC_tran"/>
    <property type="match status" value="2"/>
</dbReference>
<evidence type="ECO:0000259" key="11">
    <source>
        <dbReference type="PROSITE" id="PS50893"/>
    </source>
</evidence>
<keyword evidence="10" id="KW-0472">Membrane</keyword>
<dbReference type="PANTHER" id="PTHR43790:SF3">
    <property type="entry name" value="D-ALLOSE IMPORT ATP-BINDING PROTEIN ALSA-RELATED"/>
    <property type="match status" value="1"/>
</dbReference>
<dbReference type="CDD" id="cd03216">
    <property type="entry name" value="ABC_Carb_Monos_I"/>
    <property type="match status" value="1"/>
</dbReference>
<dbReference type="EMBL" id="FRBW01000002">
    <property type="protein sequence ID" value="SHM35241.1"/>
    <property type="molecule type" value="Genomic_DNA"/>
</dbReference>
<evidence type="ECO:0000256" key="2">
    <source>
        <dbReference type="ARBA" id="ARBA00005417"/>
    </source>
</evidence>
<dbReference type="SMART" id="SM00382">
    <property type="entry name" value="AAA"/>
    <property type="match status" value="2"/>
</dbReference>
<evidence type="ECO:0000256" key="8">
    <source>
        <dbReference type="ARBA" id="ARBA00022840"/>
    </source>
</evidence>
<evidence type="ECO:0000256" key="10">
    <source>
        <dbReference type="ARBA" id="ARBA00023136"/>
    </source>
</evidence>
<dbReference type="PROSITE" id="PS50893">
    <property type="entry name" value="ABC_TRANSPORTER_2"/>
    <property type="match status" value="2"/>
</dbReference>
<dbReference type="PROSITE" id="PS00211">
    <property type="entry name" value="ABC_TRANSPORTER_1"/>
    <property type="match status" value="1"/>
</dbReference>
<proteinExistence type="inferred from homology"/>
<protein>
    <submittedName>
        <fullName evidence="12">Monosaccharide ABC transporter ATP-binding protein, CUT2 family</fullName>
    </submittedName>
</protein>
<keyword evidence="5" id="KW-0762">Sugar transport</keyword>
<organism evidence="12 13">
    <name type="scientific">Roseibium suaedae</name>
    <dbReference type="NCBI Taxonomy" id="735517"/>
    <lineage>
        <taxon>Bacteria</taxon>
        <taxon>Pseudomonadati</taxon>
        <taxon>Pseudomonadota</taxon>
        <taxon>Alphaproteobacteria</taxon>
        <taxon>Hyphomicrobiales</taxon>
        <taxon>Stappiaceae</taxon>
        <taxon>Roseibium</taxon>
    </lineage>
</organism>
<evidence type="ECO:0000256" key="7">
    <source>
        <dbReference type="ARBA" id="ARBA00022741"/>
    </source>
</evidence>
<dbReference type="GO" id="GO:0005524">
    <property type="term" value="F:ATP binding"/>
    <property type="evidence" value="ECO:0007669"/>
    <property type="project" value="UniProtKB-KW"/>
</dbReference>
<dbReference type="InterPro" id="IPR003439">
    <property type="entry name" value="ABC_transporter-like_ATP-bd"/>
</dbReference>